<name>A0A916T6E2_9MICO</name>
<reference evidence="1" key="2">
    <citation type="submission" date="2020-09" db="EMBL/GenBank/DDBJ databases">
        <authorList>
            <person name="Sun Q."/>
            <person name="Zhou Y."/>
        </authorList>
    </citation>
    <scope>NUCLEOTIDE SEQUENCE</scope>
    <source>
        <strain evidence="1">CGMCC 1.15085</strain>
    </source>
</reference>
<protein>
    <submittedName>
        <fullName evidence="1">Uncharacterized protein</fullName>
    </submittedName>
</protein>
<gene>
    <name evidence="1" type="ORF">GCM10011492_22880</name>
</gene>
<evidence type="ECO:0000313" key="2">
    <source>
        <dbReference type="Proteomes" id="UP000636793"/>
    </source>
</evidence>
<organism evidence="1 2">
    <name type="scientific">Flexivirga endophytica</name>
    <dbReference type="NCBI Taxonomy" id="1849103"/>
    <lineage>
        <taxon>Bacteria</taxon>
        <taxon>Bacillati</taxon>
        <taxon>Actinomycetota</taxon>
        <taxon>Actinomycetes</taxon>
        <taxon>Micrococcales</taxon>
        <taxon>Dermacoccaceae</taxon>
        <taxon>Flexivirga</taxon>
    </lineage>
</organism>
<proteinExistence type="predicted"/>
<dbReference type="EMBL" id="BMHI01000003">
    <property type="protein sequence ID" value="GGB31656.1"/>
    <property type="molecule type" value="Genomic_DNA"/>
</dbReference>
<accession>A0A916T6E2</accession>
<comment type="caution">
    <text evidence="1">The sequence shown here is derived from an EMBL/GenBank/DDBJ whole genome shotgun (WGS) entry which is preliminary data.</text>
</comment>
<evidence type="ECO:0000313" key="1">
    <source>
        <dbReference type="EMBL" id="GGB31656.1"/>
    </source>
</evidence>
<dbReference type="Proteomes" id="UP000636793">
    <property type="component" value="Unassembled WGS sequence"/>
</dbReference>
<sequence length="365" mass="40038">MYLSATGWVPPAESGPQGGLWRNPDYRYSVPVPEPLPDDGPDWELVLDRLAMVEKSTPQEVEHRIRGRLLDVANLCAAKDLVIEDAIPLTAAVSMVRDSWIMLRSCATTSLGARPHIAGNYRRSADDLIDLVRMAHTRRGSFIIPIYMPVRPPEEEPNQIIGLETAPPESGERRVMRTFAQSLAIIGSVVEPEPEPSANTVQDLIYAGVSHEFAAGLTRILKNKSVAEFAANFEWATLAGPAPSTPRHVAIPAAAAARIERLSRRLKSERPARGIEMLTGPVIGVQRSDDDTGGVVTIQTVRAARLCHVSVNVSRERLDQALDWMKQRSTALVSGRIHRVGANLFSDSRDSIGLFAHEQLFQPDG</sequence>
<reference evidence="1" key="1">
    <citation type="journal article" date="2014" name="Int. J. Syst. Evol. Microbiol.">
        <title>Complete genome sequence of Corynebacterium casei LMG S-19264T (=DSM 44701T), isolated from a smear-ripened cheese.</title>
        <authorList>
            <consortium name="US DOE Joint Genome Institute (JGI-PGF)"/>
            <person name="Walter F."/>
            <person name="Albersmeier A."/>
            <person name="Kalinowski J."/>
            <person name="Ruckert C."/>
        </authorList>
    </citation>
    <scope>NUCLEOTIDE SEQUENCE</scope>
    <source>
        <strain evidence="1">CGMCC 1.15085</strain>
    </source>
</reference>
<dbReference type="AlphaFoldDB" id="A0A916T6E2"/>
<keyword evidence="2" id="KW-1185">Reference proteome</keyword>